<dbReference type="GO" id="GO:0005829">
    <property type="term" value="C:cytosol"/>
    <property type="evidence" value="ECO:0007669"/>
    <property type="project" value="TreeGrafter"/>
</dbReference>
<reference evidence="3 4" key="1">
    <citation type="journal article" date="2017" name="ISME J.">
        <title>An acid-tolerant ammonia-oxidizing ?-proteobacterium from soil.</title>
        <authorList>
            <person name="Hayatsu M."/>
            <person name="Tago K."/>
            <person name="Uchiyama I."/>
            <person name="Toyoda A."/>
            <person name="Wang Y."/>
            <person name="Shimomura Y."/>
            <person name="Okubo T."/>
            <person name="Kurisu F."/>
            <person name="Hirono Y."/>
            <person name="Nonaka K."/>
            <person name="Akiyama H."/>
            <person name="Itoh T."/>
            <person name="Takami H."/>
        </authorList>
    </citation>
    <scope>NUCLEOTIDE SEQUENCE [LARGE SCALE GENOMIC DNA]</scope>
    <source>
        <strain evidence="3 4">TAO100</strain>
    </source>
</reference>
<evidence type="ECO:0000313" key="4">
    <source>
        <dbReference type="Proteomes" id="UP000243679"/>
    </source>
</evidence>
<keyword evidence="1" id="KW-0328">Glycosyltransferase</keyword>
<dbReference type="GO" id="GO:0009244">
    <property type="term" value="P:lipopolysaccharide core region biosynthetic process"/>
    <property type="evidence" value="ECO:0007669"/>
    <property type="project" value="TreeGrafter"/>
</dbReference>
<organism evidence="3 4">
    <name type="scientific">Candidatus Nitrosoglobus terrae</name>
    <dbReference type="NCBI Taxonomy" id="1630141"/>
    <lineage>
        <taxon>Bacteria</taxon>
        <taxon>Pseudomonadati</taxon>
        <taxon>Pseudomonadota</taxon>
        <taxon>Gammaproteobacteria</taxon>
        <taxon>Chromatiales</taxon>
        <taxon>Chromatiaceae</taxon>
        <taxon>Candidatus Nitrosoglobus</taxon>
    </lineage>
</organism>
<dbReference type="CDD" id="cd03789">
    <property type="entry name" value="GT9_LPS_heptosyltransferase"/>
    <property type="match status" value="1"/>
</dbReference>
<dbReference type="InterPro" id="IPR002201">
    <property type="entry name" value="Glyco_trans_9"/>
</dbReference>
<dbReference type="PANTHER" id="PTHR30160">
    <property type="entry name" value="TETRAACYLDISACCHARIDE 4'-KINASE-RELATED"/>
    <property type="match status" value="1"/>
</dbReference>
<evidence type="ECO:0000313" key="3">
    <source>
        <dbReference type="EMBL" id="BAW80966.1"/>
    </source>
</evidence>
<evidence type="ECO:0000256" key="1">
    <source>
        <dbReference type="ARBA" id="ARBA00022676"/>
    </source>
</evidence>
<protein>
    <submittedName>
        <fullName evidence="3">Glycosyl transferase family protein</fullName>
    </submittedName>
</protein>
<dbReference type="Pfam" id="PF01075">
    <property type="entry name" value="Glyco_transf_9"/>
    <property type="match status" value="1"/>
</dbReference>
<evidence type="ECO:0000256" key="2">
    <source>
        <dbReference type="ARBA" id="ARBA00022679"/>
    </source>
</evidence>
<sequence>MEQVLIVKLGALGDVIIAMPHIKQIMEYYSKAKEVWLLTAPEFASLFTEFPYLKIQSFPRRGLKSLAAPIQWIRSQSFQILFDLQGSDRSKTMVALSGANERYGLGSGFPYTHCPPNRGIVAGEVHSFSRLNRLLEAADLPIAPTSPYLGAGGAQYWVVRDWLAQKKLLGRDMILIHAGSSARWESKRWIEAHFITLATILEQQGLAVIWIGGAEDSSLNQKLAQVIGIDASEAFSLLELAALARQARFAITTDSAPMHIIAAAGTPVYALFGPTDWQRSHAVGQKERVLTHSVSCSPCYLPQCPTERAHQCLVALSPEKVLACIRNDGLL</sequence>
<keyword evidence="4" id="KW-1185">Reference proteome</keyword>
<accession>A0A1Q2SPB3</accession>
<proteinExistence type="predicted"/>
<keyword evidence="2 3" id="KW-0808">Transferase</keyword>
<dbReference type="AlphaFoldDB" id="A0A1Q2SPB3"/>
<dbReference type="KEGG" id="ntt:TAO_1596"/>
<dbReference type="GO" id="GO:0008713">
    <property type="term" value="F:ADP-heptose-lipopolysaccharide heptosyltransferase activity"/>
    <property type="evidence" value="ECO:0007669"/>
    <property type="project" value="TreeGrafter"/>
</dbReference>
<dbReference type="InterPro" id="IPR051199">
    <property type="entry name" value="LPS_LOS_Heptosyltrfase"/>
</dbReference>
<dbReference type="RefSeq" id="WP_096527454.1">
    <property type="nucleotide sequence ID" value="NZ_AP014836.1"/>
</dbReference>
<dbReference type="EMBL" id="AP014836">
    <property type="protein sequence ID" value="BAW80966.1"/>
    <property type="molecule type" value="Genomic_DNA"/>
</dbReference>
<dbReference type="SUPFAM" id="SSF53756">
    <property type="entry name" value="UDP-Glycosyltransferase/glycogen phosphorylase"/>
    <property type="match status" value="1"/>
</dbReference>
<name>A0A1Q2SPB3_9GAMM</name>
<dbReference type="Gene3D" id="3.40.50.2000">
    <property type="entry name" value="Glycogen Phosphorylase B"/>
    <property type="match status" value="2"/>
</dbReference>
<gene>
    <name evidence="3" type="ORF">TAO_1596</name>
</gene>
<dbReference type="Proteomes" id="UP000243679">
    <property type="component" value="Chromosome"/>
</dbReference>
<dbReference type="OrthoDB" id="9797795at2"/>